<comment type="subcellular location">
    <subcellularLocation>
        <location evidence="2">Secreted</location>
    </subcellularLocation>
</comment>
<feature type="domain" description="NodB homology" evidence="7">
    <location>
        <begin position="62"/>
        <end position="232"/>
    </location>
</feature>
<organism evidence="8 9">
    <name type="scientific">Bartonella apis</name>
    <dbReference type="NCBI Taxonomy" id="1686310"/>
    <lineage>
        <taxon>Bacteria</taxon>
        <taxon>Pseudomonadati</taxon>
        <taxon>Pseudomonadota</taxon>
        <taxon>Alphaproteobacteria</taxon>
        <taxon>Hyphomicrobiales</taxon>
        <taxon>Bartonellaceae</taxon>
        <taxon>Bartonella</taxon>
    </lineage>
</organism>
<evidence type="ECO:0000256" key="2">
    <source>
        <dbReference type="ARBA" id="ARBA00004613"/>
    </source>
</evidence>
<evidence type="ECO:0000256" key="3">
    <source>
        <dbReference type="ARBA" id="ARBA00010973"/>
    </source>
</evidence>
<reference evidence="8 9" key="1">
    <citation type="submission" date="2016-12" db="EMBL/GenBank/DDBJ databases">
        <title>Comparative genomics of Bartonella apis.</title>
        <authorList>
            <person name="Engel P."/>
        </authorList>
    </citation>
    <scope>NUCLEOTIDE SEQUENCE [LARGE SCALE GENOMIC DNA]</scope>
    <source>
        <strain evidence="8 9">PEB0149</strain>
    </source>
</reference>
<comment type="function">
    <text evidence="1">Is involved in generating a small heat-stable compound (Nod), an acylated oligomer of N-acetylglucosamine, that stimulates mitosis in various plant protoplasts.</text>
</comment>
<evidence type="ECO:0000313" key="9">
    <source>
        <dbReference type="Proteomes" id="UP000187344"/>
    </source>
</evidence>
<dbReference type="PANTHER" id="PTHR34216:SF3">
    <property type="entry name" value="POLY-BETA-1,6-N-ACETYL-D-GLUCOSAMINE N-DEACETYLASE"/>
    <property type="match status" value="1"/>
</dbReference>
<dbReference type="GO" id="GO:0005576">
    <property type="term" value="C:extracellular region"/>
    <property type="evidence" value="ECO:0007669"/>
    <property type="project" value="UniProtKB-SubCell"/>
</dbReference>
<evidence type="ECO:0000256" key="5">
    <source>
        <dbReference type="ARBA" id="ARBA00022729"/>
    </source>
</evidence>
<keyword evidence="5" id="KW-0732">Signal</keyword>
<accession>A0A1R0FAP4</accession>
<dbReference type="EMBL" id="LXYT01000001">
    <property type="protein sequence ID" value="OLY44046.1"/>
    <property type="molecule type" value="Genomic_DNA"/>
</dbReference>
<dbReference type="Proteomes" id="UP000187344">
    <property type="component" value="Unassembled WGS sequence"/>
</dbReference>
<protein>
    <recommendedName>
        <fullName evidence="4">Chitooligosaccharide deacetylase</fullName>
    </recommendedName>
    <alternativeName>
        <fullName evidence="6">Nodulation protein B</fullName>
    </alternativeName>
</protein>
<dbReference type="GO" id="GO:0016810">
    <property type="term" value="F:hydrolase activity, acting on carbon-nitrogen (but not peptide) bonds"/>
    <property type="evidence" value="ECO:0007669"/>
    <property type="project" value="InterPro"/>
</dbReference>
<dbReference type="OrthoDB" id="9814639at2"/>
<evidence type="ECO:0000313" key="8">
    <source>
        <dbReference type="EMBL" id="OLY44046.1"/>
    </source>
</evidence>
<dbReference type="RefSeq" id="WP_075869224.1">
    <property type="nucleotide sequence ID" value="NZ_CALYQA010000007.1"/>
</dbReference>
<dbReference type="CDD" id="cd10918">
    <property type="entry name" value="CE4_NodB_like_5s_6s"/>
    <property type="match status" value="1"/>
</dbReference>
<dbReference type="InterPro" id="IPR011330">
    <property type="entry name" value="Glyco_hydro/deAcase_b/a-brl"/>
</dbReference>
<evidence type="ECO:0000256" key="6">
    <source>
        <dbReference type="ARBA" id="ARBA00032976"/>
    </source>
</evidence>
<dbReference type="GO" id="GO:0005975">
    <property type="term" value="P:carbohydrate metabolic process"/>
    <property type="evidence" value="ECO:0007669"/>
    <property type="project" value="InterPro"/>
</dbReference>
<comment type="similarity">
    <text evidence="3">Belongs to the polysaccharide deacetylase family.</text>
</comment>
<dbReference type="Gene3D" id="3.20.20.370">
    <property type="entry name" value="Glycoside hydrolase/deacetylase"/>
    <property type="match status" value="1"/>
</dbReference>
<evidence type="ECO:0000259" key="7">
    <source>
        <dbReference type="PROSITE" id="PS51677"/>
    </source>
</evidence>
<evidence type="ECO:0000256" key="1">
    <source>
        <dbReference type="ARBA" id="ARBA00003236"/>
    </source>
</evidence>
<proteinExistence type="inferred from homology"/>
<dbReference type="SUPFAM" id="SSF88713">
    <property type="entry name" value="Glycoside hydrolase/deacetylase"/>
    <property type="match status" value="1"/>
</dbReference>
<dbReference type="PROSITE" id="PS51677">
    <property type="entry name" value="NODB"/>
    <property type="match status" value="1"/>
</dbReference>
<dbReference type="InterPro" id="IPR051398">
    <property type="entry name" value="Polysacch_Deacetylase"/>
</dbReference>
<name>A0A1R0FAP4_9HYPH</name>
<sequence length="232" mass="26319">MAIPILLYHHIGTPPKAGIPGRSNYVTVEKFIRQMHVLKRIGFQGLSLKEAMPYIRGSKKGKVAAITFDDGFLSVYQDAMPVLDELGFSATNFFVSSRMGLDNSWDNERSQRDKIMTFDQMRDWAAHGHEVGGHTNDHPHLKDIPIEEAEHQIIENKAKLEEELGSPIISFAYPFGDENEAIQKIVKNAGYRYAVTTVKSRARGNEGDFELPRHSIRRNDTILHFLAKCLLR</sequence>
<dbReference type="PANTHER" id="PTHR34216">
    <property type="match status" value="1"/>
</dbReference>
<gene>
    <name evidence="8" type="ORF">PEB0149_014980</name>
</gene>
<keyword evidence="9" id="KW-1185">Reference proteome</keyword>
<dbReference type="InterPro" id="IPR002509">
    <property type="entry name" value="NODB_dom"/>
</dbReference>
<dbReference type="AlphaFoldDB" id="A0A1R0FAP4"/>
<evidence type="ECO:0000256" key="4">
    <source>
        <dbReference type="ARBA" id="ARBA00020071"/>
    </source>
</evidence>
<comment type="caution">
    <text evidence="8">The sequence shown here is derived from an EMBL/GenBank/DDBJ whole genome shotgun (WGS) entry which is preliminary data.</text>
</comment>
<dbReference type="Pfam" id="PF01522">
    <property type="entry name" value="Polysacc_deac_1"/>
    <property type="match status" value="1"/>
</dbReference>